<protein>
    <submittedName>
        <fullName evidence="3">Transcriptional regulator LytR</fullName>
    </submittedName>
</protein>
<evidence type="ECO:0000313" key="4">
    <source>
        <dbReference type="Proteomes" id="UP000656813"/>
    </source>
</evidence>
<accession>A0A8J2ZVH7</accession>
<dbReference type="PANTHER" id="PTHR33392">
    <property type="entry name" value="POLYISOPRENYL-TEICHOIC ACID--PEPTIDOGLYCAN TEICHOIC ACID TRANSFERASE TAGU"/>
    <property type="match status" value="1"/>
</dbReference>
<dbReference type="InterPro" id="IPR004474">
    <property type="entry name" value="LytR_CpsA_psr"/>
</dbReference>
<dbReference type="AlphaFoldDB" id="A0A8J2ZVH7"/>
<dbReference type="Pfam" id="PF03816">
    <property type="entry name" value="LytR_cpsA_psr"/>
    <property type="match status" value="1"/>
</dbReference>
<dbReference type="InterPro" id="IPR050922">
    <property type="entry name" value="LytR/CpsA/Psr_CW_biosynth"/>
</dbReference>
<evidence type="ECO:0000256" key="1">
    <source>
        <dbReference type="ARBA" id="ARBA00006068"/>
    </source>
</evidence>
<dbReference type="Gene3D" id="3.40.630.190">
    <property type="entry name" value="LCP protein"/>
    <property type="match status" value="1"/>
</dbReference>
<organism evidence="3 4">
    <name type="scientific">Pullulanibacillus pueri</name>
    <dbReference type="NCBI Taxonomy" id="1437324"/>
    <lineage>
        <taxon>Bacteria</taxon>
        <taxon>Bacillati</taxon>
        <taxon>Bacillota</taxon>
        <taxon>Bacilli</taxon>
        <taxon>Bacillales</taxon>
        <taxon>Sporolactobacillaceae</taxon>
        <taxon>Pullulanibacillus</taxon>
    </lineage>
</organism>
<gene>
    <name evidence="3" type="primary">lytR</name>
    <name evidence="3" type="ORF">GCM10007096_19770</name>
</gene>
<evidence type="ECO:0000259" key="2">
    <source>
        <dbReference type="Pfam" id="PF03816"/>
    </source>
</evidence>
<sequence>MKRRKLKLTFIIIGTLLGLFFVSVGGYAYYLYHSVKQTAQEVYKPLSKDEDDVLPLDKSRSKDAKKTAEEESPPAINILLLGVDERKGDKGRSDTMIVATLNPRKKALTMTSIPRDTRVHIEGRSGFSKINAAYAYGDEALAVQTVEDYLNIDIAYYVKINMEGLDNLVDAVGGVTVNNTLDWKDSDFHFTTGTLHLNGKEALAYSRMRHDDPQGDFGRNERQRQVIQAIINQGKSLIAVKNINTILSALGDNVQTNLSFSDMKLLATDYRDCRQKISNYEVQGTPKYLDGVSWVLVSDEERQHVHDLIETAFKG</sequence>
<proteinExistence type="inferred from homology"/>
<comment type="similarity">
    <text evidence="1">Belongs to the LytR/CpsA/Psr (LCP) family.</text>
</comment>
<comment type="caution">
    <text evidence="3">The sequence shown here is derived from an EMBL/GenBank/DDBJ whole genome shotgun (WGS) entry which is preliminary data.</text>
</comment>
<dbReference type="EMBL" id="BMFV01000013">
    <property type="protein sequence ID" value="GGH81615.1"/>
    <property type="molecule type" value="Genomic_DNA"/>
</dbReference>
<keyword evidence="4" id="KW-1185">Reference proteome</keyword>
<reference evidence="3" key="1">
    <citation type="journal article" date="2014" name="Int. J. Syst. Evol. Microbiol.">
        <title>Complete genome sequence of Corynebacterium casei LMG S-19264T (=DSM 44701T), isolated from a smear-ripened cheese.</title>
        <authorList>
            <consortium name="US DOE Joint Genome Institute (JGI-PGF)"/>
            <person name="Walter F."/>
            <person name="Albersmeier A."/>
            <person name="Kalinowski J."/>
            <person name="Ruckert C."/>
        </authorList>
    </citation>
    <scope>NUCLEOTIDE SEQUENCE</scope>
    <source>
        <strain evidence="3">CGMCC 1.12777</strain>
    </source>
</reference>
<reference evidence="3" key="2">
    <citation type="submission" date="2020-09" db="EMBL/GenBank/DDBJ databases">
        <authorList>
            <person name="Sun Q."/>
            <person name="Zhou Y."/>
        </authorList>
    </citation>
    <scope>NUCLEOTIDE SEQUENCE</scope>
    <source>
        <strain evidence="3">CGMCC 1.12777</strain>
    </source>
</reference>
<dbReference type="NCBIfam" id="TIGR00350">
    <property type="entry name" value="lytR_cpsA_psr"/>
    <property type="match status" value="1"/>
</dbReference>
<dbReference type="Proteomes" id="UP000656813">
    <property type="component" value="Unassembled WGS sequence"/>
</dbReference>
<feature type="domain" description="Cell envelope-related transcriptional attenuator" evidence="2">
    <location>
        <begin position="92"/>
        <end position="235"/>
    </location>
</feature>
<dbReference type="RefSeq" id="WP_188497236.1">
    <property type="nucleotide sequence ID" value="NZ_BMFV01000013.1"/>
</dbReference>
<name>A0A8J2ZVH7_9BACL</name>
<evidence type="ECO:0000313" key="3">
    <source>
        <dbReference type="EMBL" id="GGH81615.1"/>
    </source>
</evidence>
<dbReference type="PANTHER" id="PTHR33392:SF6">
    <property type="entry name" value="POLYISOPRENYL-TEICHOIC ACID--PEPTIDOGLYCAN TEICHOIC ACID TRANSFERASE TAGU"/>
    <property type="match status" value="1"/>
</dbReference>